<proteinExistence type="predicted"/>
<dbReference type="Proteomes" id="UP001567537">
    <property type="component" value="Unassembled WGS sequence"/>
</dbReference>
<keyword evidence="2" id="KW-0238">DNA-binding</keyword>
<reference evidence="6 7" key="1">
    <citation type="journal article" date="2021" name="Res Sq">
        <title>Streptomyces Pimoensis sp. nov., Isolated From the Taklimakan Desert in Xinjiang, China.</title>
        <authorList>
            <person name="Zhang P."/>
            <person name="Luo X."/>
            <person name="Luo X."/>
            <person name="Liu Z."/>
            <person name="Xia Z."/>
            <person name="Wan C."/>
            <person name="zhang L."/>
        </authorList>
    </citation>
    <scope>NUCLEOTIDE SEQUENCE [LARGE SCALE GENOMIC DNA]</scope>
    <source>
        <strain evidence="6 7">TRM75549</strain>
    </source>
</reference>
<keyword evidence="1" id="KW-0805">Transcription regulation</keyword>
<dbReference type="Pfam" id="PF00392">
    <property type="entry name" value="GntR"/>
    <property type="match status" value="1"/>
</dbReference>
<keyword evidence="3" id="KW-0804">Transcription</keyword>
<keyword evidence="7" id="KW-1185">Reference proteome</keyword>
<protein>
    <submittedName>
        <fullName evidence="6">GntR family transcriptional regulator</fullName>
    </submittedName>
</protein>
<sequence>MAGHRTDRRGGVATCVQIVQQTKQDLRPGLLVPGDRLSTARGVVEATVVSPSTVPKVYRELEREALAEARRGLGALVRRSLGAAPADSPLRAEPEDRASRTHEAGPHRLPAAAPQHRHGTTGPARAA</sequence>
<dbReference type="PANTHER" id="PTHR38445:SF7">
    <property type="entry name" value="GNTR-FAMILY TRANSCRIPTIONAL REGULATOR"/>
    <property type="match status" value="1"/>
</dbReference>
<name>A0ABV4J9Z3_9ACTN</name>
<feature type="domain" description="HTH gntR-type" evidence="5">
    <location>
        <begin position="12"/>
        <end position="80"/>
    </location>
</feature>
<dbReference type="Gene3D" id="1.10.10.10">
    <property type="entry name" value="Winged helix-like DNA-binding domain superfamily/Winged helix DNA-binding domain"/>
    <property type="match status" value="1"/>
</dbReference>
<evidence type="ECO:0000313" key="6">
    <source>
        <dbReference type="EMBL" id="MEZ3182471.1"/>
    </source>
</evidence>
<evidence type="ECO:0000313" key="7">
    <source>
        <dbReference type="Proteomes" id="UP001567537"/>
    </source>
</evidence>
<comment type="caution">
    <text evidence="6">The sequence shown here is derived from an EMBL/GenBank/DDBJ whole genome shotgun (WGS) entry which is preliminary data.</text>
</comment>
<feature type="region of interest" description="Disordered" evidence="4">
    <location>
        <begin position="80"/>
        <end position="127"/>
    </location>
</feature>
<dbReference type="InterPro" id="IPR000524">
    <property type="entry name" value="Tscrpt_reg_HTH_GntR"/>
</dbReference>
<dbReference type="InterPro" id="IPR036388">
    <property type="entry name" value="WH-like_DNA-bd_sf"/>
</dbReference>
<evidence type="ECO:0000256" key="1">
    <source>
        <dbReference type="ARBA" id="ARBA00023015"/>
    </source>
</evidence>
<dbReference type="PROSITE" id="PS50949">
    <property type="entry name" value="HTH_GNTR"/>
    <property type="match status" value="1"/>
</dbReference>
<evidence type="ECO:0000256" key="4">
    <source>
        <dbReference type="SAM" id="MobiDB-lite"/>
    </source>
</evidence>
<feature type="compositionally biased region" description="Basic and acidic residues" evidence="4">
    <location>
        <begin position="90"/>
        <end position="106"/>
    </location>
</feature>
<dbReference type="RefSeq" id="WP_371243170.1">
    <property type="nucleotide sequence ID" value="NZ_JAHWZY010000043.1"/>
</dbReference>
<dbReference type="SUPFAM" id="SSF46785">
    <property type="entry name" value="Winged helix' DNA-binding domain"/>
    <property type="match status" value="1"/>
</dbReference>
<evidence type="ECO:0000259" key="5">
    <source>
        <dbReference type="PROSITE" id="PS50949"/>
    </source>
</evidence>
<dbReference type="EMBL" id="JAHWZY010000043">
    <property type="protein sequence ID" value="MEZ3182471.1"/>
    <property type="molecule type" value="Genomic_DNA"/>
</dbReference>
<accession>A0ABV4J9Z3</accession>
<gene>
    <name evidence="6" type="ORF">KYY02_28580</name>
</gene>
<evidence type="ECO:0000256" key="2">
    <source>
        <dbReference type="ARBA" id="ARBA00023125"/>
    </source>
</evidence>
<dbReference type="InterPro" id="IPR036390">
    <property type="entry name" value="WH_DNA-bd_sf"/>
</dbReference>
<dbReference type="PANTHER" id="PTHR38445">
    <property type="entry name" value="HTH-TYPE TRANSCRIPTIONAL REPRESSOR YTRA"/>
    <property type="match status" value="1"/>
</dbReference>
<organism evidence="6 7">
    <name type="scientific">Streptomyces pimonensis</name>
    <dbReference type="NCBI Taxonomy" id="2860288"/>
    <lineage>
        <taxon>Bacteria</taxon>
        <taxon>Bacillati</taxon>
        <taxon>Actinomycetota</taxon>
        <taxon>Actinomycetes</taxon>
        <taxon>Kitasatosporales</taxon>
        <taxon>Streptomycetaceae</taxon>
        <taxon>Streptomyces</taxon>
    </lineage>
</organism>
<evidence type="ECO:0000256" key="3">
    <source>
        <dbReference type="ARBA" id="ARBA00023163"/>
    </source>
</evidence>
<dbReference type="SMART" id="SM00345">
    <property type="entry name" value="HTH_GNTR"/>
    <property type="match status" value="1"/>
</dbReference>